<evidence type="ECO:0000313" key="2">
    <source>
        <dbReference type="EMBL" id="VEL33443.1"/>
    </source>
</evidence>
<gene>
    <name evidence="2" type="ORF">PXEA_LOCUS26883</name>
</gene>
<organism evidence="2 3">
    <name type="scientific">Protopolystoma xenopodis</name>
    <dbReference type="NCBI Taxonomy" id="117903"/>
    <lineage>
        <taxon>Eukaryota</taxon>
        <taxon>Metazoa</taxon>
        <taxon>Spiralia</taxon>
        <taxon>Lophotrochozoa</taxon>
        <taxon>Platyhelminthes</taxon>
        <taxon>Monogenea</taxon>
        <taxon>Polyopisthocotylea</taxon>
        <taxon>Polystomatidea</taxon>
        <taxon>Polystomatidae</taxon>
        <taxon>Protopolystoma</taxon>
    </lineage>
</organism>
<evidence type="ECO:0000313" key="3">
    <source>
        <dbReference type="Proteomes" id="UP000784294"/>
    </source>
</evidence>
<dbReference type="EMBL" id="CAAALY010245781">
    <property type="protein sequence ID" value="VEL33443.1"/>
    <property type="molecule type" value="Genomic_DNA"/>
</dbReference>
<feature type="compositionally biased region" description="Polar residues" evidence="1">
    <location>
        <begin position="1"/>
        <end position="12"/>
    </location>
</feature>
<feature type="region of interest" description="Disordered" evidence="1">
    <location>
        <begin position="1"/>
        <end position="21"/>
    </location>
</feature>
<evidence type="ECO:0000256" key="1">
    <source>
        <dbReference type="SAM" id="MobiDB-lite"/>
    </source>
</evidence>
<dbReference type="Proteomes" id="UP000784294">
    <property type="component" value="Unassembled WGS sequence"/>
</dbReference>
<reference evidence="2" key="1">
    <citation type="submission" date="2018-11" db="EMBL/GenBank/DDBJ databases">
        <authorList>
            <consortium name="Pathogen Informatics"/>
        </authorList>
    </citation>
    <scope>NUCLEOTIDE SEQUENCE</scope>
</reference>
<proteinExistence type="predicted"/>
<dbReference type="AlphaFoldDB" id="A0A3S5CMP0"/>
<comment type="caution">
    <text evidence="2">The sequence shown here is derived from an EMBL/GenBank/DDBJ whole genome shotgun (WGS) entry which is preliminary data.</text>
</comment>
<protein>
    <submittedName>
        <fullName evidence="2">Uncharacterized protein</fullName>
    </submittedName>
</protein>
<name>A0A3S5CMP0_9PLAT</name>
<keyword evidence="3" id="KW-1185">Reference proteome</keyword>
<accession>A0A3S5CMP0</accession>
<sequence length="95" mass="10610">MHLRGQVTTSNEGILFSAPPPYESHVGLRQPHELMRRTGVRSSHGGIWRLELLGRPHRADEASVYLSLALKLAYFVGDNDDDKVGEASRLGRPDF</sequence>